<proteinExistence type="inferred from homology"/>
<dbReference type="RefSeq" id="WP_071029635.1">
    <property type="nucleotide sequence ID" value="NZ_MLQM01000224.1"/>
</dbReference>
<evidence type="ECO:0000313" key="9">
    <source>
        <dbReference type="Proteomes" id="UP000179734"/>
    </source>
</evidence>
<protein>
    <submittedName>
        <fullName evidence="8">Pyridoxamine 5'-phosphate oxidase</fullName>
    </submittedName>
</protein>
<evidence type="ECO:0000256" key="1">
    <source>
        <dbReference type="ARBA" id="ARBA00007301"/>
    </source>
</evidence>
<evidence type="ECO:0000313" key="8">
    <source>
        <dbReference type="EMBL" id="OHU92539.1"/>
    </source>
</evidence>
<name>A0A1S1MZL7_9MYCO</name>
<sequence>MGGLRGVLRGLPVLTGRAPQFDPARAPADPVALFTDWLLHAIEAGVAEPHAMTVSTADAAGRPSGRVLILKDVDDGGWHFAVNAVSQKGRELAGNPAAALTFYWPALGRQVRVSGVVSADPPAVTAADFLARPVGSRAMALTRRQSAPYTDPAELDAALDKAHLELARTPSLVPDEWVSYAVAADAVEFWQADPQRRHQRLRYERARAGWSRILVWP</sequence>
<accession>A0A1S1MZL7</accession>
<dbReference type="NCBIfam" id="NF004231">
    <property type="entry name" value="PRK05679.1"/>
    <property type="match status" value="1"/>
</dbReference>
<comment type="similarity">
    <text evidence="1">Belongs to the pyridoxamine 5'-phosphate oxidase family.</text>
</comment>
<feature type="binding site" evidence="5">
    <location>
        <begin position="66"/>
        <end position="71"/>
    </location>
    <ligand>
        <name>FMN</name>
        <dbReference type="ChEBI" id="CHEBI:58210"/>
    </ligand>
</feature>
<dbReference type="InterPro" id="IPR011576">
    <property type="entry name" value="Pyridox_Oxase_N"/>
</dbReference>
<evidence type="ECO:0000256" key="3">
    <source>
        <dbReference type="ARBA" id="ARBA00022643"/>
    </source>
</evidence>
<dbReference type="Pfam" id="PF10590">
    <property type="entry name" value="PNP_phzG_C"/>
    <property type="match status" value="1"/>
</dbReference>
<feature type="binding site" evidence="5">
    <location>
        <position position="110"/>
    </location>
    <ligand>
        <name>FMN</name>
        <dbReference type="ChEBI" id="CHEBI:58210"/>
    </ligand>
</feature>
<dbReference type="PIRSF" id="PIRSF000190">
    <property type="entry name" value="Pyd_amn-ph_oxd"/>
    <property type="match status" value="1"/>
</dbReference>
<feature type="binding site" evidence="5">
    <location>
        <position position="190"/>
    </location>
    <ligand>
        <name>FMN</name>
        <dbReference type="ChEBI" id="CHEBI:58210"/>
    </ligand>
</feature>
<dbReference type="SUPFAM" id="SSF50475">
    <property type="entry name" value="FMN-binding split barrel"/>
    <property type="match status" value="1"/>
</dbReference>
<evidence type="ECO:0000256" key="5">
    <source>
        <dbReference type="PIRSR" id="PIRSR000190-2"/>
    </source>
</evidence>
<dbReference type="AlphaFoldDB" id="A0A1S1MZL7"/>
<keyword evidence="4" id="KW-0560">Oxidoreductase</keyword>
<dbReference type="GO" id="GO:0004733">
    <property type="term" value="F:pyridoxamine phosphate oxidase activity"/>
    <property type="evidence" value="ECO:0007669"/>
    <property type="project" value="InterPro"/>
</dbReference>
<evidence type="ECO:0000256" key="4">
    <source>
        <dbReference type="ARBA" id="ARBA00023002"/>
    </source>
</evidence>
<dbReference type="PANTHER" id="PTHR10851">
    <property type="entry name" value="PYRIDOXINE-5-PHOSPHATE OXIDASE"/>
    <property type="match status" value="1"/>
</dbReference>
<feature type="domain" description="Pyridoxamine 5'-phosphate oxidase N-terminal" evidence="6">
    <location>
        <begin position="40"/>
        <end position="146"/>
    </location>
</feature>
<feature type="domain" description="Pyridoxine 5'-phosphate oxidase dimerisation C-terminal" evidence="7">
    <location>
        <begin position="177"/>
        <end position="217"/>
    </location>
</feature>
<dbReference type="EMBL" id="MLQM01000224">
    <property type="protein sequence ID" value="OHU92539.1"/>
    <property type="molecule type" value="Genomic_DNA"/>
</dbReference>
<dbReference type="GO" id="GO:0010181">
    <property type="term" value="F:FMN binding"/>
    <property type="evidence" value="ECO:0007669"/>
    <property type="project" value="InterPro"/>
</dbReference>
<reference evidence="8 9" key="1">
    <citation type="submission" date="2016-10" db="EMBL/GenBank/DDBJ databases">
        <title>Genome sequence of Mycobacterium talmonii.</title>
        <authorList>
            <person name="Greninger A.L."/>
            <person name="Elliott B."/>
            <person name="Vasireddy S."/>
            <person name="Vasireddy R."/>
        </authorList>
    </citation>
    <scope>NUCLEOTIDE SEQUENCE [LARGE SCALE GENOMIC DNA]</scope>
    <source>
        <strain evidence="9">NE-TNMC-100812</strain>
    </source>
</reference>
<keyword evidence="9" id="KW-1185">Reference proteome</keyword>
<dbReference type="InterPro" id="IPR000659">
    <property type="entry name" value="Pyridox_Oxase"/>
</dbReference>
<feature type="binding site" evidence="5">
    <location>
        <begin position="145"/>
        <end position="146"/>
    </location>
    <ligand>
        <name>FMN</name>
        <dbReference type="ChEBI" id="CHEBI:58210"/>
    </ligand>
</feature>
<keyword evidence="2" id="KW-0285">Flavoprotein</keyword>
<dbReference type="GO" id="GO:0008615">
    <property type="term" value="P:pyridoxine biosynthetic process"/>
    <property type="evidence" value="ECO:0007669"/>
    <property type="project" value="InterPro"/>
</dbReference>
<dbReference type="InterPro" id="IPR019576">
    <property type="entry name" value="Pyridoxamine_oxidase_dimer_C"/>
</dbReference>
<feature type="binding site" evidence="5">
    <location>
        <position position="88"/>
    </location>
    <ligand>
        <name>FMN</name>
        <dbReference type="ChEBI" id="CHEBI:58210"/>
    </ligand>
</feature>
<organism evidence="8 9">
    <name type="scientific">Mycobacterium talmoniae</name>
    <dbReference type="NCBI Taxonomy" id="1858794"/>
    <lineage>
        <taxon>Bacteria</taxon>
        <taxon>Bacillati</taxon>
        <taxon>Actinomycetota</taxon>
        <taxon>Actinomycetes</taxon>
        <taxon>Mycobacteriales</taxon>
        <taxon>Mycobacteriaceae</taxon>
        <taxon>Mycobacterium</taxon>
    </lineage>
</organism>
<dbReference type="Gene3D" id="2.30.110.10">
    <property type="entry name" value="Electron Transport, Fmn-binding Protein, Chain A"/>
    <property type="match status" value="1"/>
</dbReference>
<dbReference type="Proteomes" id="UP000179734">
    <property type="component" value="Unassembled WGS sequence"/>
</dbReference>
<comment type="caution">
    <text evidence="8">The sequence shown here is derived from an EMBL/GenBank/DDBJ whole genome shotgun (WGS) entry which is preliminary data.</text>
</comment>
<evidence type="ECO:0000256" key="2">
    <source>
        <dbReference type="ARBA" id="ARBA00022630"/>
    </source>
</evidence>
<keyword evidence="3 5" id="KW-0288">FMN</keyword>
<gene>
    <name evidence="8" type="ORF">BKN37_24730</name>
</gene>
<dbReference type="PANTHER" id="PTHR10851:SF0">
    <property type="entry name" value="PYRIDOXINE-5'-PHOSPHATE OXIDASE"/>
    <property type="match status" value="1"/>
</dbReference>
<feature type="binding site" evidence="5">
    <location>
        <position position="200"/>
    </location>
    <ligand>
        <name>FMN</name>
        <dbReference type="ChEBI" id="CHEBI:58210"/>
    </ligand>
</feature>
<dbReference type="Pfam" id="PF01243">
    <property type="entry name" value="PNPOx_N"/>
    <property type="match status" value="1"/>
</dbReference>
<dbReference type="InterPro" id="IPR012349">
    <property type="entry name" value="Split_barrel_FMN-bd"/>
</dbReference>
<evidence type="ECO:0000259" key="7">
    <source>
        <dbReference type="Pfam" id="PF10590"/>
    </source>
</evidence>
<comment type="cofactor">
    <cofactor evidence="5">
        <name>FMN</name>
        <dbReference type="ChEBI" id="CHEBI:58210"/>
    </cofactor>
    <text evidence="5">Binds 1 FMN per subunit.</text>
</comment>
<evidence type="ECO:0000259" key="6">
    <source>
        <dbReference type="Pfam" id="PF01243"/>
    </source>
</evidence>